<proteinExistence type="predicted"/>
<evidence type="ECO:0000313" key="2">
    <source>
        <dbReference type="EMBL" id="KAG7664672.1"/>
    </source>
</evidence>
<name>A0A8J5QT21_9ASCO</name>
<evidence type="ECO:0000313" key="3">
    <source>
        <dbReference type="Proteomes" id="UP000694255"/>
    </source>
</evidence>
<dbReference type="Proteomes" id="UP000694255">
    <property type="component" value="Unassembled WGS sequence"/>
</dbReference>
<feature type="region of interest" description="Disordered" evidence="1">
    <location>
        <begin position="400"/>
        <end position="451"/>
    </location>
</feature>
<dbReference type="RefSeq" id="XP_049264904.1">
    <property type="nucleotide sequence ID" value="XM_049405448.1"/>
</dbReference>
<comment type="caution">
    <text evidence="2">The sequence shown here is derived from an EMBL/GenBank/DDBJ whole genome shotgun (WGS) entry which is preliminary data.</text>
</comment>
<dbReference type="GeneID" id="73468569"/>
<gene>
    <name evidence="2" type="ORF">J8A68_001768</name>
</gene>
<dbReference type="EMBL" id="JAGSYN010000067">
    <property type="protein sequence ID" value="KAG7664672.1"/>
    <property type="molecule type" value="Genomic_DNA"/>
</dbReference>
<dbReference type="AlphaFoldDB" id="A0A8J5QT21"/>
<reference evidence="2 3" key="1">
    <citation type="journal article" date="2021" name="DNA Res.">
        <title>Genome analysis of Candida subhashii reveals its hybrid nature and dual mitochondrial genome conformations.</title>
        <authorList>
            <person name="Mixao V."/>
            <person name="Hegedusova E."/>
            <person name="Saus E."/>
            <person name="Pryszcz L.P."/>
            <person name="Cillingova A."/>
            <person name="Nosek J."/>
            <person name="Gabaldon T."/>
        </authorList>
    </citation>
    <scope>NUCLEOTIDE SEQUENCE [LARGE SCALE GENOMIC DNA]</scope>
    <source>
        <strain evidence="2 3">CBS 10753</strain>
    </source>
</reference>
<dbReference type="OrthoDB" id="5354116at2759"/>
<protein>
    <recommendedName>
        <fullName evidence="4">Chromatin structure-remodeling complex protein RSC58</fullName>
    </recommendedName>
</protein>
<evidence type="ECO:0000256" key="1">
    <source>
        <dbReference type="SAM" id="MobiDB-lite"/>
    </source>
</evidence>
<sequence length="599" mass="68484">MYISQENYLSILVYERFTNFVVVVEFERILPDLFTVYENADKELNVLSSDVLPVDFHEDNSMDIVQSHKTFVDSKGPNVKTTTINQKYQDKKYTSPYELYHDIKIVCSVLLNNTEVGSKEYKELDFFYKFTTEILLREVGSIIVFNNPVAEVKSELETQLQEDFDKIITSYNISNGEVITYISKTEEQEPQQPYSNLYANQSPVVKQRIQPLFSSVINKSELDSNRTIVPDPFSVSKVVPIVKDSARSESVLDQLTPISNKIPSPLEASSSQILHDFFHPTWYTINVPTWLTYKAQTIKPTSSFPLNTSLISNNAQGQKPKLAVLQQREADSSILSVDPASVWGSGNSYRSFAPRIDSKESIIGGELKGRIWLHHIGISEIEKIKQKYFDESEKLDDIEMKDEEVEVEEGDQEVEGESKPNGDNMKDTQESEDIKVEGVEEEKPAIQEEEESPITDINIANLVQWDPSKLEELNYLKELKQDIVKPVKLQKLICNALLKLNKLRQERYLKSDIRNPLTPNQEEVKLYHRIQKFITLAIQLYKISPQTFSYEFSQKIPVLVSEFNGTLPGIAPTRLASGTSLTKPGRLPSINKLSKKKRY</sequence>
<feature type="compositionally biased region" description="Acidic residues" evidence="1">
    <location>
        <begin position="400"/>
        <end position="415"/>
    </location>
</feature>
<keyword evidence="3" id="KW-1185">Reference proteome</keyword>
<organism evidence="2 3">
    <name type="scientific">[Candida] subhashii</name>
    <dbReference type="NCBI Taxonomy" id="561895"/>
    <lineage>
        <taxon>Eukaryota</taxon>
        <taxon>Fungi</taxon>
        <taxon>Dikarya</taxon>
        <taxon>Ascomycota</taxon>
        <taxon>Saccharomycotina</taxon>
        <taxon>Pichiomycetes</taxon>
        <taxon>Debaryomycetaceae</taxon>
        <taxon>Spathaspora</taxon>
    </lineage>
</organism>
<feature type="compositionally biased region" description="Basic and acidic residues" evidence="1">
    <location>
        <begin position="416"/>
        <end position="446"/>
    </location>
</feature>
<evidence type="ECO:0008006" key="4">
    <source>
        <dbReference type="Google" id="ProtNLM"/>
    </source>
</evidence>
<feature type="region of interest" description="Disordered" evidence="1">
    <location>
        <begin position="578"/>
        <end position="599"/>
    </location>
</feature>
<accession>A0A8J5QT21</accession>